<organism evidence="1 2">
    <name type="scientific">Parolsenella catena</name>
    <dbReference type="NCBI Taxonomy" id="2003188"/>
    <lineage>
        <taxon>Bacteria</taxon>
        <taxon>Bacillati</taxon>
        <taxon>Actinomycetota</taxon>
        <taxon>Coriobacteriia</taxon>
        <taxon>Coriobacteriales</taxon>
        <taxon>Atopobiaceae</taxon>
        <taxon>Parolsenella</taxon>
    </lineage>
</organism>
<dbReference type="AlphaFoldDB" id="A0A3G9JWX2"/>
<name>A0A3G9JWX2_9ACTN</name>
<keyword evidence="2" id="KW-1185">Reference proteome</keyword>
<dbReference type="KEGG" id="pcat:Pcatena_05680"/>
<reference evidence="2" key="1">
    <citation type="submission" date="2018-11" db="EMBL/GenBank/DDBJ databases">
        <title>Comparative genomics of Parolsenella catena and Libanicoccus massiliensis: Reclassification of Libanicoccus massiliensis as Parolsenella massiliensis comb. nov.</title>
        <authorList>
            <person name="Sakamoto M."/>
            <person name="Ikeyama N."/>
            <person name="Murakami T."/>
            <person name="Mori H."/>
            <person name="Yuki M."/>
            <person name="Ohkuma M."/>
        </authorList>
    </citation>
    <scope>NUCLEOTIDE SEQUENCE [LARGE SCALE GENOMIC DNA]</scope>
    <source>
        <strain evidence="2">JCM 31932</strain>
    </source>
</reference>
<evidence type="ECO:0000313" key="1">
    <source>
        <dbReference type="EMBL" id="BBH49981.1"/>
    </source>
</evidence>
<gene>
    <name evidence="1" type="ORF">Pcatena_05680</name>
</gene>
<evidence type="ECO:0000313" key="2">
    <source>
        <dbReference type="Proteomes" id="UP000273154"/>
    </source>
</evidence>
<protein>
    <submittedName>
        <fullName evidence="1">Uncharacterized protein</fullName>
    </submittedName>
</protein>
<proteinExistence type="predicted"/>
<dbReference type="Proteomes" id="UP000273154">
    <property type="component" value="Chromosome"/>
</dbReference>
<dbReference type="EMBL" id="AP019367">
    <property type="protein sequence ID" value="BBH49981.1"/>
    <property type="molecule type" value="Genomic_DNA"/>
</dbReference>
<accession>A0A3G9JWX2</accession>
<sequence length="58" mass="6192">MEVLSSTSAELPTSYITQLRSSFVYLVIDMGLSGARRVAPRVGDARPSMVAPEGPPRA</sequence>